<dbReference type="Proteomes" id="UP000694044">
    <property type="component" value="Unassembled WGS sequence"/>
</dbReference>
<dbReference type="AlphaFoldDB" id="A0A8T1VYE0"/>
<reference evidence="2" key="1">
    <citation type="submission" date="2021-02" db="EMBL/GenBank/DDBJ databases">
        <authorList>
            <person name="Palmer J.M."/>
        </authorList>
    </citation>
    <scope>NUCLEOTIDE SEQUENCE</scope>
    <source>
        <strain evidence="2">SCRP734</strain>
    </source>
</reference>
<name>A0A8T1VYE0_9STRA</name>
<evidence type="ECO:0000313" key="2">
    <source>
        <dbReference type="EMBL" id="KAG7384943.1"/>
    </source>
</evidence>
<evidence type="ECO:0000313" key="3">
    <source>
        <dbReference type="Proteomes" id="UP000694044"/>
    </source>
</evidence>
<feature type="coiled-coil region" evidence="1">
    <location>
        <begin position="74"/>
        <end position="148"/>
    </location>
</feature>
<dbReference type="EMBL" id="JAGDFM010000134">
    <property type="protein sequence ID" value="KAG7384943.1"/>
    <property type="molecule type" value="Genomic_DNA"/>
</dbReference>
<keyword evidence="1" id="KW-0175">Coiled coil</keyword>
<gene>
    <name evidence="2" type="ORF">PHYPSEUDO_002089</name>
</gene>
<organism evidence="2 3">
    <name type="scientific">Phytophthora pseudosyringae</name>
    <dbReference type="NCBI Taxonomy" id="221518"/>
    <lineage>
        <taxon>Eukaryota</taxon>
        <taxon>Sar</taxon>
        <taxon>Stramenopiles</taxon>
        <taxon>Oomycota</taxon>
        <taxon>Peronosporomycetes</taxon>
        <taxon>Peronosporales</taxon>
        <taxon>Peronosporaceae</taxon>
        <taxon>Phytophthora</taxon>
    </lineage>
</organism>
<evidence type="ECO:0000256" key="1">
    <source>
        <dbReference type="SAM" id="Coils"/>
    </source>
</evidence>
<proteinExistence type="predicted"/>
<sequence length="419" mass="47364">MRRDDLAPEAAAVAAFLADISGFLDMEEKVSSPSAVTATHQLIHSVATERPRPDGDGGAERKRALRNLKTGKRRDAYRRRLQEQRQTLRCQEAELAARLEGMQQRRTDNARSAWRAIALRQLGGRRVAEAQQEKLKTAVKRRRELLQDVQSTLCKRLKDAEEAAETREKNALFDRRIRPELSDARLFEAYLDELDVIYAKTDAVFQSSETIPTAGPFLTTKPPMKRDGETEYFENVGVLCVPFESKRSCLAMWEATRQAYRQIDREEYSGLQDGENTIAVRFRVKSRLHTGAMVSLLTHFVSRRYAEASRTVIIWRELWEGEGEFEGMHSEETGWCVIQPADGSENAIVSPTEGLGAAATVIQTCVRLVPMHFNSNVSCKPDFDRFTEVLVTSGKEDNLQVEQLMERMQLGDALAKGLP</sequence>
<accession>A0A8T1VYE0</accession>
<comment type="caution">
    <text evidence="2">The sequence shown here is derived from an EMBL/GenBank/DDBJ whole genome shotgun (WGS) entry which is preliminary data.</text>
</comment>
<keyword evidence="3" id="KW-1185">Reference proteome</keyword>
<dbReference type="OrthoDB" id="92451at2759"/>
<evidence type="ECO:0008006" key="4">
    <source>
        <dbReference type="Google" id="ProtNLM"/>
    </source>
</evidence>
<protein>
    <recommendedName>
        <fullName evidence="4">M96 mating-specific protein family</fullName>
    </recommendedName>
</protein>